<feature type="region of interest" description="Disordered" evidence="1">
    <location>
        <begin position="342"/>
        <end position="361"/>
    </location>
</feature>
<dbReference type="EMBL" id="JBHSPW010000001">
    <property type="protein sequence ID" value="MFC5891766.1"/>
    <property type="molecule type" value="Genomic_DNA"/>
</dbReference>
<evidence type="ECO:0000256" key="1">
    <source>
        <dbReference type="SAM" id="MobiDB-lite"/>
    </source>
</evidence>
<dbReference type="Pfam" id="PF13560">
    <property type="entry name" value="HTH_31"/>
    <property type="match status" value="1"/>
</dbReference>
<sequence length="361" mass="40082">MTKTSTCLVCGTPISHPATGRHRTYCSTKCRSASYRTRSGTTATSQRLYDDAVRRIGKSTLARAQAVDRSARQPVPALPLELLENYVALQRDTADGIAVAIRQAKDNGVTWPEIAKTMQVSESTLKRNFSEEKVNKALQRRQQRRPAQTRTVLTPHASRRVIVGKANRSRPGEPGSRLAHALSHLRRSRWGERPMSTLASHMEVSTSYVYRIMVGDRTPSWEVTEAFARACDADPGDLIYLWNLANGLPPAVDDDCQTYEDAVHALQGALRGLHLAGLQPDLHLLLRRPDVQLLMDDVTELLGPGSPPTPCLRWPVVRDLTRALYGDVDDLRVLWERVDELSRTPRDPGDDGPRLPAGSFG</sequence>
<organism evidence="2 3">
    <name type="scientific">Streptomyces ramulosus</name>
    <dbReference type="NCBI Taxonomy" id="47762"/>
    <lineage>
        <taxon>Bacteria</taxon>
        <taxon>Bacillati</taxon>
        <taxon>Actinomycetota</taxon>
        <taxon>Actinomycetes</taxon>
        <taxon>Kitasatosporales</taxon>
        <taxon>Streptomycetaceae</taxon>
        <taxon>Streptomyces</taxon>
    </lineage>
</organism>
<dbReference type="InterPro" id="IPR010982">
    <property type="entry name" value="Lambda_DNA-bd_dom_sf"/>
</dbReference>
<name>A0ABW1FBB1_9ACTN</name>
<gene>
    <name evidence="2" type="ORF">ACFP3M_02870</name>
</gene>
<proteinExistence type="predicted"/>
<dbReference type="SUPFAM" id="SSF47413">
    <property type="entry name" value="lambda repressor-like DNA-binding domains"/>
    <property type="match status" value="1"/>
</dbReference>
<dbReference type="Gene3D" id="1.10.260.40">
    <property type="entry name" value="lambda repressor-like DNA-binding domains"/>
    <property type="match status" value="1"/>
</dbReference>
<feature type="compositionally biased region" description="Basic and acidic residues" evidence="1">
    <location>
        <begin position="342"/>
        <end position="353"/>
    </location>
</feature>
<reference evidence="3" key="1">
    <citation type="journal article" date="2019" name="Int. J. Syst. Evol. Microbiol.">
        <title>The Global Catalogue of Microorganisms (GCM) 10K type strain sequencing project: providing services to taxonomists for standard genome sequencing and annotation.</title>
        <authorList>
            <consortium name="The Broad Institute Genomics Platform"/>
            <consortium name="The Broad Institute Genome Sequencing Center for Infectious Disease"/>
            <person name="Wu L."/>
            <person name="Ma J."/>
        </authorList>
    </citation>
    <scope>NUCLEOTIDE SEQUENCE [LARGE SCALE GENOMIC DNA]</scope>
    <source>
        <strain evidence="3">CGMCC 1.15809</strain>
    </source>
</reference>
<accession>A0ABW1FBB1</accession>
<comment type="caution">
    <text evidence="2">The sequence shown here is derived from an EMBL/GenBank/DDBJ whole genome shotgun (WGS) entry which is preliminary data.</text>
</comment>
<dbReference type="Proteomes" id="UP001596241">
    <property type="component" value="Unassembled WGS sequence"/>
</dbReference>
<evidence type="ECO:0000313" key="3">
    <source>
        <dbReference type="Proteomes" id="UP001596241"/>
    </source>
</evidence>
<evidence type="ECO:0000313" key="2">
    <source>
        <dbReference type="EMBL" id="MFC5891766.1"/>
    </source>
</evidence>
<keyword evidence="3" id="KW-1185">Reference proteome</keyword>
<protein>
    <submittedName>
        <fullName evidence="2">Helix-turn-helix domain-containing protein</fullName>
    </submittedName>
</protein>